<dbReference type="Pfam" id="PF00396">
    <property type="entry name" value="Granulin"/>
    <property type="match status" value="3"/>
</dbReference>
<dbReference type="FunFam" id="2.10.25.160:FF:000001">
    <property type="entry name" value="Granulin precursor"/>
    <property type="match status" value="2"/>
</dbReference>
<comment type="similarity">
    <text evidence="2">Belongs to the granulin family.</text>
</comment>
<evidence type="ECO:0000259" key="5">
    <source>
        <dbReference type="PROSITE" id="PS00799"/>
    </source>
</evidence>
<dbReference type="AlphaFoldDB" id="A0A8C3JLW7"/>
<reference evidence="6" key="2">
    <citation type="submission" date="2025-09" db="UniProtKB">
        <authorList>
            <consortium name="Ensembl"/>
        </authorList>
    </citation>
    <scope>IDENTIFICATION</scope>
</reference>
<dbReference type="SMART" id="SM00277">
    <property type="entry name" value="GRAN"/>
    <property type="match status" value="4"/>
</dbReference>
<dbReference type="PROSITE" id="PS00799">
    <property type="entry name" value="GRANULINS"/>
    <property type="match status" value="3"/>
</dbReference>
<evidence type="ECO:0000256" key="3">
    <source>
        <dbReference type="ARBA" id="ARBA00022525"/>
    </source>
</evidence>
<keyword evidence="4" id="KW-1015">Disulfide bond</keyword>
<organism evidence="6 7">
    <name type="scientific">Calidris pygmaea</name>
    <name type="common">Spoon-billed sandpiper</name>
    <dbReference type="NCBI Taxonomy" id="425635"/>
    <lineage>
        <taxon>Eukaryota</taxon>
        <taxon>Metazoa</taxon>
        <taxon>Chordata</taxon>
        <taxon>Craniata</taxon>
        <taxon>Vertebrata</taxon>
        <taxon>Euteleostomi</taxon>
        <taxon>Archelosauria</taxon>
        <taxon>Archosauria</taxon>
        <taxon>Dinosauria</taxon>
        <taxon>Saurischia</taxon>
        <taxon>Theropoda</taxon>
        <taxon>Coelurosauria</taxon>
        <taxon>Aves</taxon>
        <taxon>Neognathae</taxon>
        <taxon>Neoaves</taxon>
        <taxon>Charadriiformes</taxon>
        <taxon>Scolopacidae</taxon>
        <taxon>Calidris</taxon>
    </lineage>
</organism>
<feature type="domain" description="Granulins" evidence="5">
    <location>
        <begin position="198"/>
        <end position="211"/>
    </location>
</feature>
<feature type="domain" description="Granulins" evidence="5">
    <location>
        <begin position="274"/>
        <end position="287"/>
    </location>
</feature>
<dbReference type="InterPro" id="IPR039036">
    <property type="entry name" value="Granulin_fam"/>
</dbReference>
<comment type="subcellular location">
    <subcellularLocation>
        <location evidence="1">Secreted</location>
    </subcellularLocation>
</comment>
<dbReference type="SUPFAM" id="SSF57277">
    <property type="entry name" value="Granulin repeat"/>
    <property type="match status" value="3"/>
</dbReference>
<keyword evidence="7" id="KW-1185">Reference proteome</keyword>
<name>A0A8C3JLW7_9CHAR</name>
<dbReference type="Proteomes" id="UP000694419">
    <property type="component" value="Unplaced"/>
</dbReference>
<evidence type="ECO:0000313" key="6">
    <source>
        <dbReference type="Ensembl" id="ENSCPGP00000007673.1"/>
    </source>
</evidence>
<feature type="domain" description="Granulins" evidence="5">
    <location>
        <begin position="126"/>
        <end position="139"/>
    </location>
</feature>
<dbReference type="PANTHER" id="PTHR12274:SF3">
    <property type="entry name" value="PROGRANULIN"/>
    <property type="match status" value="1"/>
</dbReference>
<reference evidence="6" key="1">
    <citation type="submission" date="2025-08" db="UniProtKB">
        <authorList>
            <consortium name="Ensembl"/>
        </authorList>
    </citation>
    <scope>IDENTIFICATION</scope>
</reference>
<proteinExistence type="inferred from homology"/>
<dbReference type="InterPro" id="IPR000118">
    <property type="entry name" value="Granulin"/>
</dbReference>
<dbReference type="InterPro" id="IPR037277">
    <property type="entry name" value="Granulin_sf"/>
</dbReference>
<dbReference type="PANTHER" id="PTHR12274">
    <property type="entry name" value="GRANULIN"/>
    <property type="match status" value="1"/>
</dbReference>
<evidence type="ECO:0000256" key="2">
    <source>
        <dbReference type="ARBA" id="ARBA00010093"/>
    </source>
</evidence>
<evidence type="ECO:0000313" key="7">
    <source>
        <dbReference type="Proteomes" id="UP000694419"/>
    </source>
</evidence>
<evidence type="ECO:0000256" key="4">
    <source>
        <dbReference type="ARBA" id="ARBA00023157"/>
    </source>
</evidence>
<accession>A0A8C3JLW7</accession>
<sequence>MPCRALSTPCPTPHAGHPMPCPHTRHPLLSTPCHAPHTRHPALSTPCPTPHTEHPMPCPHTRHPVLSTPCHAPHTRHPALSTPGWAPHTRHPVLSTPCHVPSVPCPPPHVPPAVPATAVSPQAVCCGDGQHCCPQGTACDLERGRGVGGGHRPALSVPLPPAGDVRCDEETSCPDGNTCCRLSSGAWGCCPLEDAVCCPDHVHCCPQGYTCDPEGGSCLQEGGHRRPWLEKTPALARGGDVRCDEETSCPDGNTCCRLSSGTWGCCPLEDAVCCPDHVHCCPQGYTCDPEGGSCLQEGGHRRPWLEKTPALARGGDVRCDEETSCPDGNTCCRLSSGTWGCCPLEDVGRGSPCGDRDMLGSPVGWGGSQWCTQGRGGPWAGLRPRGGHQGVLVEGDMG</sequence>
<keyword evidence="3" id="KW-0964">Secreted</keyword>
<dbReference type="GO" id="GO:0005576">
    <property type="term" value="C:extracellular region"/>
    <property type="evidence" value="ECO:0007669"/>
    <property type="project" value="UniProtKB-SubCell"/>
</dbReference>
<protein>
    <submittedName>
        <fullName evidence="6">Granulin precursor</fullName>
    </submittedName>
</protein>
<dbReference type="Gene3D" id="2.10.25.160">
    <property type="entry name" value="Granulin"/>
    <property type="match status" value="4"/>
</dbReference>
<evidence type="ECO:0000256" key="1">
    <source>
        <dbReference type="ARBA" id="ARBA00004613"/>
    </source>
</evidence>
<dbReference type="Ensembl" id="ENSCPGT00000008432.1">
    <property type="protein sequence ID" value="ENSCPGP00000007673.1"/>
    <property type="gene ID" value="ENSCPGG00000005490.1"/>
</dbReference>